<sequence>MCHTVYGVLECRHYNKTKFTGEQTFRKCQRALIQRKYPERCMPEWECAQTFSTLYKLFVCKEYHNEMNQRWEQDLLLLIKEGDDTYSYWHETGGPTNCSVSRLRAN</sequence>
<organism evidence="1 2">
    <name type="scientific">Fusarium oxysporum f. sp. cubense (strain race 1)</name>
    <name type="common">Panama disease fungus</name>
    <dbReference type="NCBI Taxonomy" id="1229664"/>
    <lineage>
        <taxon>Eukaryota</taxon>
        <taxon>Fungi</taxon>
        <taxon>Dikarya</taxon>
        <taxon>Ascomycota</taxon>
        <taxon>Pezizomycotina</taxon>
        <taxon>Sordariomycetes</taxon>
        <taxon>Hypocreomycetidae</taxon>
        <taxon>Hypocreales</taxon>
        <taxon>Nectriaceae</taxon>
        <taxon>Fusarium</taxon>
        <taxon>Fusarium oxysporum species complex</taxon>
    </lineage>
</organism>
<dbReference type="OrthoDB" id="4965034at2759"/>
<name>N4UYX6_FUSC1</name>
<protein>
    <submittedName>
        <fullName evidence="1">Uncharacterized protein</fullName>
    </submittedName>
</protein>
<dbReference type="AlphaFoldDB" id="N4UYX6"/>
<gene>
    <name evidence="1" type="ORF">FOC1_g10002911</name>
</gene>
<dbReference type="OMA" id="CKEYHNE"/>
<accession>N4UYX6</accession>
<dbReference type="VEuPathDB" id="FungiDB:FOC1_g10002911"/>
<reference evidence="2" key="2">
    <citation type="journal article" date="2014" name="PLoS ONE">
        <title>Genome and Transcriptome Analysis of the Fungal Pathogen Fusarium oxysporum f. sp. cubense Causing Banana Vascular Wilt Disease.</title>
        <authorList>
            <person name="Guo L."/>
            <person name="Han L."/>
            <person name="Yang L."/>
            <person name="Zeng H."/>
            <person name="Fan D."/>
            <person name="Zhu Y."/>
            <person name="Feng Y."/>
            <person name="Wang G."/>
            <person name="Peng C."/>
            <person name="Jiang X."/>
            <person name="Zhou D."/>
            <person name="Ni P."/>
            <person name="Liang C."/>
            <person name="Liu L."/>
            <person name="Wang J."/>
            <person name="Mao C."/>
            <person name="Fang X."/>
            <person name="Peng M."/>
            <person name="Huang J."/>
        </authorList>
    </citation>
    <scope>NUCLEOTIDE SEQUENCE [LARGE SCALE GENOMIC DNA]</scope>
    <source>
        <strain evidence="2">race 1</strain>
    </source>
</reference>
<reference evidence="2" key="1">
    <citation type="submission" date="2012-09" db="EMBL/GenBank/DDBJ databases">
        <title>Genome sequencing and comparative transcriptomics of race 1 and race 4 of banana pathogen: Fusarium oxysporum f. sp. cubense.</title>
        <authorList>
            <person name="Fang X."/>
            <person name="Huang J."/>
        </authorList>
    </citation>
    <scope>NUCLEOTIDE SEQUENCE [LARGE SCALE GENOMIC DNA]</scope>
    <source>
        <strain evidence="2">race 1</strain>
    </source>
</reference>
<dbReference type="Proteomes" id="UP000016928">
    <property type="component" value="Unassembled WGS sequence"/>
</dbReference>
<evidence type="ECO:0000313" key="1">
    <source>
        <dbReference type="EMBL" id="ENH75355.1"/>
    </source>
</evidence>
<evidence type="ECO:0000313" key="2">
    <source>
        <dbReference type="Proteomes" id="UP000016928"/>
    </source>
</evidence>
<dbReference type="EMBL" id="KB729968">
    <property type="protein sequence ID" value="ENH75355.1"/>
    <property type="molecule type" value="Genomic_DNA"/>
</dbReference>
<proteinExistence type="predicted"/>
<dbReference type="HOGENOM" id="CLU_2263844_0_0_1"/>